<evidence type="ECO:0000313" key="2">
    <source>
        <dbReference type="EMBL" id="VDN27317.1"/>
    </source>
</evidence>
<evidence type="ECO:0000313" key="4">
    <source>
        <dbReference type="WBParaSite" id="GPUH_0001616001-mRNA-1"/>
    </source>
</evidence>
<dbReference type="AlphaFoldDB" id="A0A183E597"/>
<protein>
    <submittedName>
        <fullName evidence="4">CX domain-containing protein</fullName>
    </submittedName>
</protein>
<reference evidence="2 3" key="2">
    <citation type="submission" date="2018-11" db="EMBL/GenBank/DDBJ databases">
        <authorList>
            <consortium name="Pathogen Informatics"/>
        </authorList>
    </citation>
    <scope>NUCLEOTIDE SEQUENCE [LARGE SCALE GENOMIC DNA]</scope>
</reference>
<accession>A0A183E597</accession>
<dbReference type="EMBL" id="UYRT01083339">
    <property type="protein sequence ID" value="VDN27317.1"/>
    <property type="molecule type" value="Genomic_DNA"/>
</dbReference>
<dbReference type="Proteomes" id="UP000271098">
    <property type="component" value="Unassembled WGS sequence"/>
</dbReference>
<dbReference type="OrthoDB" id="5771022at2759"/>
<evidence type="ECO:0000256" key="1">
    <source>
        <dbReference type="SAM" id="MobiDB-lite"/>
    </source>
</evidence>
<name>A0A183E597_9BILA</name>
<sequence>MAQEPPSPWSRWDAPGYEYASNRPEPPSSVQYDSGFENSGPRNSGGPTRQRLVAGRLLEQRVNPNNPNFIECIYGAENSRTRYVEQCSKDTGCCETTCCTNRTWLVQKFCFYYMHF</sequence>
<feature type="region of interest" description="Disordered" evidence="1">
    <location>
        <begin position="1"/>
        <end position="49"/>
    </location>
</feature>
<gene>
    <name evidence="2" type="ORF">GPUH_LOCUS16137</name>
</gene>
<feature type="compositionally biased region" description="Polar residues" evidence="1">
    <location>
        <begin position="28"/>
        <end position="47"/>
    </location>
</feature>
<keyword evidence="3" id="KW-1185">Reference proteome</keyword>
<dbReference type="WBParaSite" id="GPUH_0001616001-mRNA-1">
    <property type="protein sequence ID" value="GPUH_0001616001-mRNA-1"/>
    <property type="gene ID" value="GPUH_0001616001"/>
</dbReference>
<evidence type="ECO:0000313" key="3">
    <source>
        <dbReference type="Proteomes" id="UP000271098"/>
    </source>
</evidence>
<organism evidence="4">
    <name type="scientific">Gongylonema pulchrum</name>
    <dbReference type="NCBI Taxonomy" id="637853"/>
    <lineage>
        <taxon>Eukaryota</taxon>
        <taxon>Metazoa</taxon>
        <taxon>Ecdysozoa</taxon>
        <taxon>Nematoda</taxon>
        <taxon>Chromadorea</taxon>
        <taxon>Rhabditida</taxon>
        <taxon>Spirurina</taxon>
        <taxon>Spiruromorpha</taxon>
        <taxon>Spiruroidea</taxon>
        <taxon>Gongylonematidae</taxon>
        <taxon>Gongylonema</taxon>
    </lineage>
</organism>
<proteinExistence type="predicted"/>
<reference evidence="4" key="1">
    <citation type="submission" date="2016-06" db="UniProtKB">
        <authorList>
            <consortium name="WormBaseParasite"/>
        </authorList>
    </citation>
    <scope>IDENTIFICATION</scope>
</reference>